<dbReference type="EMBL" id="OU895877">
    <property type="protein sequence ID" value="CAG9797080.1"/>
    <property type="molecule type" value="Genomic_DNA"/>
</dbReference>
<reference evidence="8" key="1">
    <citation type="submission" date="2022-01" db="EMBL/GenBank/DDBJ databases">
        <authorList>
            <person name="King R."/>
        </authorList>
    </citation>
    <scope>NUCLEOTIDE SEQUENCE</scope>
</reference>
<gene>
    <name evidence="8" type="ORF">CHIRRI_LOCUS81</name>
</gene>
<dbReference type="GO" id="GO:1990573">
    <property type="term" value="P:potassium ion import across plasma membrane"/>
    <property type="evidence" value="ECO:0007669"/>
    <property type="project" value="TreeGrafter"/>
</dbReference>
<accession>A0A9N9RHV9</accession>
<evidence type="ECO:0000256" key="2">
    <source>
        <dbReference type="ARBA" id="ARBA00005876"/>
    </source>
</evidence>
<dbReference type="OrthoDB" id="5912413at2759"/>
<dbReference type="GO" id="GO:0005890">
    <property type="term" value="C:sodium:potassium-exchanging ATPase complex"/>
    <property type="evidence" value="ECO:0007669"/>
    <property type="project" value="InterPro"/>
</dbReference>
<dbReference type="GO" id="GO:0001671">
    <property type="term" value="F:ATPase activator activity"/>
    <property type="evidence" value="ECO:0007669"/>
    <property type="project" value="TreeGrafter"/>
</dbReference>
<proteinExistence type="inferred from homology"/>
<keyword evidence="6 7" id="KW-0472">Membrane</keyword>
<evidence type="ECO:0000256" key="3">
    <source>
        <dbReference type="ARBA" id="ARBA00022692"/>
    </source>
</evidence>
<feature type="transmembrane region" description="Helical" evidence="7">
    <location>
        <begin position="22"/>
        <end position="40"/>
    </location>
</feature>
<organism evidence="8 9">
    <name type="scientific">Chironomus riparius</name>
    <dbReference type="NCBI Taxonomy" id="315576"/>
    <lineage>
        <taxon>Eukaryota</taxon>
        <taxon>Metazoa</taxon>
        <taxon>Ecdysozoa</taxon>
        <taxon>Arthropoda</taxon>
        <taxon>Hexapoda</taxon>
        <taxon>Insecta</taxon>
        <taxon>Pterygota</taxon>
        <taxon>Neoptera</taxon>
        <taxon>Endopterygota</taxon>
        <taxon>Diptera</taxon>
        <taxon>Nematocera</taxon>
        <taxon>Chironomoidea</taxon>
        <taxon>Chironomidae</taxon>
        <taxon>Chironominae</taxon>
        <taxon>Chironomus</taxon>
    </lineage>
</organism>
<reference evidence="8" key="2">
    <citation type="submission" date="2022-10" db="EMBL/GenBank/DDBJ databases">
        <authorList>
            <consortium name="ENA_rothamsted_submissions"/>
            <consortium name="culmorum"/>
            <person name="King R."/>
        </authorList>
    </citation>
    <scope>NUCLEOTIDE SEQUENCE</scope>
</reference>
<comment type="similarity">
    <text evidence="2">Belongs to the X(+)/potassium ATPases subunit beta family.</text>
</comment>
<keyword evidence="5 7" id="KW-1133">Transmembrane helix</keyword>
<dbReference type="AlphaFoldDB" id="A0A9N9RHV9"/>
<evidence type="ECO:0000256" key="4">
    <source>
        <dbReference type="ARBA" id="ARBA00022968"/>
    </source>
</evidence>
<evidence type="ECO:0000256" key="6">
    <source>
        <dbReference type="ARBA" id="ARBA00023136"/>
    </source>
</evidence>
<dbReference type="GO" id="GO:0030007">
    <property type="term" value="P:intracellular potassium ion homeostasis"/>
    <property type="evidence" value="ECO:0007669"/>
    <property type="project" value="TreeGrafter"/>
</dbReference>
<dbReference type="Pfam" id="PF00287">
    <property type="entry name" value="Na_K-ATPase"/>
    <property type="match status" value="1"/>
</dbReference>
<protein>
    <recommendedName>
        <fullName evidence="10">Sodium/potassium-transporting ATPase subunit beta-2</fullName>
    </recommendedName>
</protein>
<evidence type="ECO:0000256" key="5">
    <source>
        <dbReference type="ARBA" id="ARBA00022989"/>
    </source>
</evidence>
<dbReference type="GO" id="GO:0036376">
    <property type="term" value="P:sodium ion export across plasma membrane"/>
    <property type="evidence" value="ECO:0007669"/>
    <property type="project" value="TreeGrafter"/>
</dbReference>
<keyword evidence="4" id="KW-0735">Signal-anchor</keyword>
<sequence length="258" mass="29501">MCLKHPCYESLNKFAASKPARIIYGILLVIAVAFGCVRLLQASNDLHASKNAKLAIVPEFKGNLIHFDPKDHGSIERITSKIDEVYDTYHNDNLNLYNCDEDKLPSEGKSCNVDWREFGPCNKENSYGYQKGTPCVFLKFRKLRDWVPNYLNATDLPVNMPMYLKDSIVNSPYPNQRVIWVSCEGENPADLENIGPVIYYPSRGFPHYFFPYKGQDGYLEPIIALYFERPITGIVVSVKCTLWTQGSQEHTNFEILVE</sequence>
<dbReference type="InterPro" id="IPR038702">
    <property type="entry name" value="Na/K_ATPase_sub_beta_sf"/>
</dbReference>
<evidence type="ECO:0008006" key="10">
    <source>
        <dbReference type="Google" id="ProtNLM"/>
    </source>
</evidence>
<keyword evidence="9" id="KW-1185">Reference proteome</keyword>
<dbReference type="PANTHER" id="PTHR11523:SF28">
    <property type="entry name" value="NA_K-ATPASE BETA SUBUNIT ISOFORM 4-RELATED"/>
    <property type="match status" value="1"/>
</dbReference>
<dbReference type="Gene3D" id="2.60.40.1660">
    <property type="entry name" value="Na, k-atpase alpha subunit"/>
    <property type="match status" value="1"/>
</dbReference>
<evidence type="ECO:0000256" key="7">
    <source>
        <dbReference type="SAM" id="Phobius"/>
    </source>
</evidence>
<comment type="subcellular location">
    <subcellularLocation>
        <location evidence="1">Membrane</location>
        <topology evidence="1">Single-pass type II membrane protein</topology>
    </subcellularLocation>
</comment>
<name>A0A9N9RHV9_9DIPT</name>
<evidence type="ECO:0000313" key="9">
    <source>
        <dbReference type="Proteomes" id="UP001153620"/>
    </source>
</evidence>
<dbReference type="Proteomes" id="UP001153620">
    <property type="component" value="Chromosome 1"/>
</dbReference>
<evidence type="ECO:0000256" key="1">
    <source>
        <dbReference type="ARBA" id="ARBA00004606"/>
    </source>
</evidence>
<evidence type="ECO:0000313" key="8">
    <source>
        <dbReference type="EMBL" id="CAG9797080.1"/>
    </source>
</evidence>
<dbReference type="GO" id="GO:0006883">
    <property type="term" value="P:intracellular sodium ion homeostasis"/>
    <property type="evidence" value="ECO:0007669"/>
    <property type="project" value="TreeGrafter"/>
</dbReference>
<keyword evidence="3 7" id="KW-0812">Transmembrane</keyword>
<dbReference type="PANTHER" id="PTHR11523">
    <property type="entry name" value="SODIUM/POTASSIUM-DEPENDENT ATPASE BETA SUBUNIT"/>
    <property type="match status" value="1"/>
</dbReference>
<dbReference type="InterPro" id="IPR000402">
    <property type="entry name" value="Na/K_ATPase_sub_beta"/>
</dbReference>